<dbReference type="EMBL" id="CACTIH010002626">
    <property type="protein sequence ID" value="CAA2976915.1"/>
    <property type="molecule type" value="Genomic_DNA"/>
</dbReference>
<evidence type="ECO:0000313" key="2">
    <source>
        <dbReference type="Proteomes" id="UP000594638"/>
    </source>
</evidence>
<protein>
    <submittedName>
        <fullName evidence="1">Uncharacterized protein</fullName>
    </submittedName>
</protein>
<dbReference type="OrthoDB" id="1832358at2759"/>
<reference evidence="1 2" key="1">
    <citation type="submission" date="2019-12" db="EMBL/GenBank/DDBJ databases">
        <authorList>
            <person name="Alioto T."/>
            <person name="Alioto T."/>
            <person name="Gomez Garrido J."/>
        </authorList>
    </citation>
    <scope>NUCLEOTIDE SEQUENCE [LARGE SCALE GENOMIC DNA]</scope>
</reference>
<comment type="caution">
    <text evidence="1">The sequence shown here is derived from an EMBL/GenBank/DDBJ whole genome shotgun (WGS) entry which is preliminary data.</text>
</comment>
<accession>A0A8S0RDG6</accession>
<proteinExistence type="predicted"/>
<organism evidence="1 2">
    <name type="scientific">Olea europaea subsp. europaea</name>
    <dbReference type="NCBI Taxonomy" id="158383"/>
    <lineage>
        <taxon>Eukaryota</taxon>
        <taxon>Viridiplantae</taxon>
        <taxon>Streptophyta</taxon>
        <taxon>Embryophyta</taxon>
        <taxon>Tracheophyta</taxon>
        <taxon>Spermatophyta</taxon>
        <taxon>Magnoliopsida</taxon>
        <taxon>eudicotyledons</taxon>
        <taxon>Gunneridae</taxon>
        <taxon>Pentapetalae</taxon>
        <taxon>asterids</taxon>
        <taxon>lamiids</taxon>
        <taxon>Lamiales</taxon>
        <taxon>Oleaceae</taxon>
        <taxon>Oleeae</taxon>
        <taxon>Olea</taxon>
    </lineage>
</organism>
<evidence type="ECO:0000313" key="1">
    <source>
        <dbReference type="EMBL" id="CAA2976915.1"/>
    </source>
</evidence>
<name>A0A8S0RDG6_OLEEU</name>
<gene>
    <name evidence="1" type="ORF">OLEA9_A083304</name>
</gene>
<dbReference type="Proteomes" id="UP000594638">
    <property type="component" value="Unassembled WGS sequence"/>
</dbReference>
<dbReference type="Gramene" id="OE9A083304T1">
    <property type="protein sequence ID" value="OE9A083304C1"/>
    <property type="gene ID" value="OE9A083304"/>
</dbReference>
<keyword evidence="2" id="KW-1185">Reference proteome</keyword>
<sequence>MIYFKIVNIRKTCANKILFFFPTKNLTGKIYFCYSSSSLLGAGQRVFDKRASFNSYCNKDEMLVKKYEYLVERAKEQQLPEDTPLEEIPVDDSKKLGRQILRLGDGCLRDIGISSSNIRSLEKELEAKRAAHEVANAARVNMEQKMQNKLKVVEQQFNPT</sequence>
<dbReference type="AlphaFoldDB" id="A0A8S0RDG6"/>